<dbReference type="OrthoDB" id="9797527at2"/>
<protein>
    <recommendedName>
        <fullName evidence="2 8">Carbonic anhydrase</fullName>
        <ecNumber evidence="2 8">4.2.1.1</ecNumber>
    </recommendedName>
    <alternativeName>
        <fullName evidence="8">Carbonate dehydratase</fullName>
    </alternativeName>
</protein>
<accession>A0A7C8BRM8</accession>
<dbReference type="GO" id="GO:0015976">
    <property type="term" value="P:carbon utilization"/>
    <property type="evidence" value="ECO:0007669"/>
    <property type="project" value="InterPro"/>
</dbReference>
<dbReference type="Proteomes" id="UP000481339">
    <property type="component" value="Unassembled WGS sequence"/>
</dbReference>
<dbReference type="EMBL" id="WBKA01000004">
    <property type="protein sequence ID" value="KAB1632007.1"/>
    <property type="molecule type" value="Genomic_DNA"/>
</dbReference>
<evidence type="ECO:0000256" key="4">
    <source>
        <dbReference type="ARBA" id="ARBA00023239"/>
    </source>
</evidence>
<reference evidence="9 10" key="1">
    <citation type="submission" date="2019-09" db="EMBL/GenBank/DDBJ databases">
        <title>Phylogeny of genus Pseudoclavibacter and closely related genus.</title>
        <authorList>
            <person name="Li Y."/>
        </authorList>
    </citation>
    <scope>NUCLEOTIDE SEQUENCE [LARGE SCALE GENOMIC DNA]</scope>
    <source>
        <strain evidence="9 10">JCM 16921</strain>
    </source>
</reference>
<keyword evidence="4 8" id="KW-0456">Lyase</keyword>
<evidence type="ECO:0000256" key="3">
    <source>
        <dbReference type="ARBA" id="ARBA00022833"/>
    </source>
</evidence>
<dbReference type="RefSeq" id="WP_158036476.1">
    <property type="nucleotide sequence ID" value="NZ_BAAAZV010000020.1"/>
</dbReference>
<dbReference type="EC" id="4.2.1.1" evidence="2 8"/>
<evidence type="ECO:0000256" key="6">
    <source>
        <dbReference type="ARBA" id="ARBA00048348"/>
    </source>
</evidence>
<organism evidence="9 10">
    <name type="scientific">Pseudoclavibacter caeni</name>
    <dbReference type="NCBI Taxonomy" id="908846"/>
    <lineage>
        <taxon>Bacteria</taxon>
        <taxon>Bacillati</taxon>
        <taxon>Actinomycetota</taxon>
        <taxon>Actinomycetes</taxon>
        <taxon>Micrococcales</taxon>
        <taxon>Microbacteriaceae</taxon>
        <taxon>Pseudoclavibacter</taxon>
    </lineage>
</organism>
<gene>
    <name evidence="9" type="ORF">F8O02_06775</name>
</gene>
<keyword evidence="10" id="KW-1185">Reference proteome</keyword>
<feature type="binding site" evidence="7">
    <location>
        <position position="110"/>
    </location>
    <ligand>
        <name>Zn(2+)</name>
        <dbReference type="ChEBI" id="CHEBI:29105"/>
    </ligand>
</feature>
<evidence type="ECO:0000256" key="7">
    <source>
        <dbReference type="PIRSR" id="PIRSR601765-1"/>
    </source>
</evidence>
<dbReference type="SUPFAM" id="SSF53056">
    <property type="entry name" value="beta-carbonic anhydrase, cab"/>
    <property type="match status" value="1"/>
</dbReference>
<dbReference type="AlphaFoldDB" id="A0A7C8BRM8"/>
<comment type="cofactor">
    <cofactor evidence="7">
        <name>Zn(2+)</name>
        <dbReference type="ChEBI" id="CHEBI:29105"/>
    </cofactor>
    <text evidence="7">Binds 1 zinc ion per subunit.</text>
</comment>
<comment type="function">
    <text evidence="5">Catalyzes the reversible hydration of carbon dioxide to form bicarbonate.</text>
</comment>
<proteinExistence type="inferred from homology"/>
<dbReference type="Gene3D" id="3.40.1050.10">
    <property type="entry name" value="Carbonic anhydrase"/>
    <property type="match status" value="1"/>
</dbReference>
<dbReference type="InterPro" id="IPR015892">
    <property type="entry name" value="Carbonic_anhydrase_CS"/>
</dbReference>
<feature type="binding site" evidence="7">
    <location>
        <position position="56"/>
    </location>
    <ligand>
        <name>Zn(2+)</name>
        <dbReference type="ChEBI" id="CHEBI:29105"/>
    </ligand>
</feature>
<evidence type="ECO:0000313" key="10">
    <source>
        <dbReference type="Proteomes" id="UP000481339"/>
    </source>
</evidence>
<comment type="function">
    <text evidence="8">Reversible hydration of carbon dioxide.</text>
</comment>
<dbReference type="PANTHER" id="PTHR11002:SF79">
    <property type="entry name" value="CARBONIC ANHYDRASE 2"/>
    <property type="match status" value="1"/>
</dbReference>
<feature type="binding site" evidence="7">
    <location>
        <position position="54"/>
    </location>
    <ligand>
        <name>Zn(2+)</name>
        <dbReference type="ChEBI" id="CHEBI:29105"/>
    </ligand>
</feature>
<evidence type="ECO:0000256" key="2">
    <source>
        <dbReference type="ARBA" id="ARBA00012925"/>
    </source>
</evidence>
<dbReference type="InterPro" id="IPR036874">
    <property type="entry name" value="Carbonic_anhydrase_sf"/>
</dbReference>
<dbReference type="Pfam" id="PF00484">
    <property type="entry name" value="Pro_CA"/>
    <property type="match status" value="1"/>
</dbReference>
<comment type="similarity">
    <text evidence="1 8">Belongs to the beta-class carbonic anhydrase family.</text>
</comment>
<comment type="catalytic activity">
    <reaction evidence="6 8">
        <text>hydrogencarbonate + H(+) = CO2 + H2O</text>
        <dbReference type="Rhea" id="RHEA:10748"/>
        <dbReference type="ChEBI" id="CHEBI:15377"/>
        <dbReference type="ChEBI" id="CHEBI:15378"/>
        <dbReference type="ChEBI" id="CHEBI:16526"/>
        <dbReference type="ChEBI" id="CHEBI:17544"/>
        <dbReference type="EC" id="4.2.1.1"/>
    </reaction>
</comment>
<feature type="binding site" evidence="7">
    <location>
        <position position="107"/>
    </location>
    <ligand>
        <name>Zn(2+)</name>
        <dbReference type="ChEBI" id="CHEBI:29105"/>
    </ligand>
</feature>
<comment type="caution">
    <text evidence="9">The sequence shown here is derived from an EMBL/GenBank/DDBJ whole genome shotgun (WGS) entry which is preliminary data.</text>
</comment>
<evidence type="ECO:0000256" key="8">
    <source>
        <dbReference type="RuleBase" id="RU003956"/>
    </source>
</evidence>
<dbReference type="SMART" id="SM00947">
    <property type="entry name" value="Pro_CA"/>
    <property type="match status" value="1"/>
</dbReference>
<evidence type="ECO:0000256" key="1">
    <source>
        <dbReference type="ARBA" id="ARBA00006217"/>
    </source>
</evidence>
<keyword evidence="3 7" id="KW-0862">Zinc</keyword>
<evidence type="ECO:0000313" key="9">
    <source>
        <dbReference type="EMBL" id="KAB1632007.1"/>
    </source>
</evidence>
<dbReference type="GO" id="GO:0004089">
    <property type="term" value="F:carbonate dehydratase activity"/>
    <property type="evidence" value="ECO:0007669"/>
    <property type="project" value="UniProtKB-UniRule"/>
</dbReference>
<dbReference type="PANTHER" id="PTHR11002">
    <property type="entry name" value="CARBONIC ANHYDRASE"/>
    <property type="match status" value="1"/>
</dbReference>
<evidence type="ECO:0000256" key="5">
    <source>
        <dbReference type="ARBA" id="ARBA00024993"/>
    </source>
</evidence>
<dbReference type="GO" id="GO:0008270">
    <property type="term" value="F:zinc ion binding"/>
    <property type="evidence" value="ECO:0007669"/>
    <property type="project" value="UniProtKB-UniRule"/>
</dbReference>
<sequence>MTDDIQRTPQQVWHELMAGNDRFATGRCEHPHRDEARRQQLVAGQRPKAVVLGCGDSRVPAEIIFDAGLGDLFVVRNAGAVLGTSILGSIEFAVGALHVPLVMVLGHESCGAVAGAIAAADPDQPAPEGFYLEELLRRIRPAVDQARIDGDPSPDHISRLHTERTIKGILGRSGLVAAAVTRGETAVVGCSYRLGSGRVEPVAARGVDVSDLPGVTDAVPLAR</sequence>
<name>A0A7C8BRM8_9MICO</name>
<dbReference type="InterPro" id="IPR001765">
    <property type="entry name" value="Carbonic_anhydrase"/>
</dbReference>
<keyword evidence="7" id="KW-0479">Metal-binding</keyword>
<dbReference type="PROSITE" id="PS00705">
    <property type="entry name" value="PROK_CO2_ANHYDRASE_2"/>
    <property type="match status" value="1"/>
</dbReference>